<evidence type="ECO:0000313" key="10">
    <source>
        <dbReference type="EMBL" id="MBP2200892.1"/>
    </source>
</evidence>
<reference evidence="10" key="1">
    <citation type="submission" date="2021-03" db="EMBL/GenBank/DDBJ databases">
        <title>Genomic Encyclopedia of Type Strains, Phase IV (KMG-V): Genome sequencing to study the core and pangenomes of soil and plant-associated prokaryotes.</title>
        <authorList>
            <person name="Whitman W."/>
        </authorList>
    </citation>
    <scope>NUCLEOTIDE SEQUENCE</scope>
    <source>
        <strain evidence="10">C4</strain>
    </source>
</reference>
<feature type="transmembrane region" description="Helical" evidence="9">
    <location>
        <begin position="322"/>
        <end position="341"/>
    </location>
</feature>
<keyword evidence="6 9" id="KW-0769">Symport</keyword>
<evidence type="ECO:0000313" key="11">
    <source>
        <dbReference type="Proteomes" id="UP000740329"/>
    </source>
</evidence>
<organism evidence="10 11">
    <name type="scientific">Methanococcus voltae</name>
    <dbReference type="NCBI Taxonomy" id="2188"/>
    <lineage>
        <taxon>Archaea</taxon>
        <taxon>Methanobacteriati</taxon>
        <taxon>Methanobacteriota</taxon>
        <taxon>Methanomada group</taxon>
        <taxon>Methanococci</taxon>
        <taxon>Methanococcales</taxon>
        <taxon>Methanococcaceae</taxon>
        <taxon>Methanococcus</taxon>
    </lineage>
</organism>
<evidence type="ECO:0000256" key="9">
    <source>
        <dbReference type="RuleBase" id="RU363064"/>
    </source>
</evidence>
<evidence type="ECO:0000256" key="6">
    <source>
        <dbReference type="ARBA" id="ARBA00022847"/>
    </source>
</evidence>
<keyword evidence="3 9" id="KW-0813">Transport</keyword>
<feature type="transmembrane region" description="Helical" evidence="9">
    <location>
        <begin position="144"/>
        <end position="166"/>
    </location>
</feature>
<dbReference type="OrthoDB" id="77152at2157"/>
<dbReference type="Pfam" id="PF01235">
    <property type="entry name" value="Na_Ala_symp"/>
    <property type="match status" value="1"/>
</dbReference>
<evidence type="ECO:0000256" key="5">
    <source>
        <dbReference type="ARBA" id="ARBA00022692"/>
    </source>
</evidence>
<dbReference type="FunFam" id="1.20.1740.10:FF:000004">
    <property type="entry name" value="Sodium:alanine symporter family protein"/>
    <property type="match status" value="1"/>
</dbReference>
<keyword evidence="8 9" id="KW-0472">Membrane</keyword>
<feature type="transmembrane region" description="Helical" evidence="9">
    <location>
        <begin position="20"/>
        <end position="39"/>
    </location>
</feature>
<dbReference type="InterPro" id="IPR001463">
    <property type="entry name" value="Na/Ala_symport"/>
</dbReference>
<dbReference type="RefSeq" id="WP_209590290.1">
    <property type="nucleotide sequence ID" value="NZ_JAGGMU010000001.1"/>
</dbReference>
<comment type="caution">
    <text evidence="10">The sequence shown here is derived from an EMBL/GenBank/DDBJ whole genome shotgun (WGS) entry which is preliminary data.</text>
</comment>
<dbReference type="AlphaFoldDB" id="A0A8J7URR7"/>
<comment type="similarity">
    <text evidence="2 9">Belongs to the alanine or glycine:cation symporter (AGCS) (TC 2.A.25) family.</text>
</comment>
<dbReference type="EMBL" id="JAGGMV010000001">
    <property type="protein sequence ID" value="MBP2200892.1"/>
    <property type="molecule type" value="Genomic_DNA"/>
</dbReference>
<dbReference type="Proteomes" id="UP000740329">
    <property type="component" value="Unassembled WGS sequence"/>
</dbReference>
<feature type="transmembrane region" description="Helical" evidence="9">
    <location>
        <begin position="203"/>
        <end position="221"/>
    </location>
</feature>
<keyword evidence="5 9" id="KW-0812">Transmembrane</keyword>
<evidence type="ECO:0000256" key="3">
    <source>
        <dbReference type="ARBA" id="ARBA00022448"/>
    </source>
</evidence>
<protein>
    <submittedName>
        <fullName evidence="10">AGCS family alanine or glycine:cation symporter</fullName>
    </submittedName>
</protein>
<evidence type="ECO:0000256" key="2">
    <source>
        <dbReference type="ARBA" id="ARBA00009261"/>
    </source>
</evidence>
<gene>
    <name evidence="10" type="ORF">J3E07_000290</name>
</gene>
<dbReference type="NCBIfam" id="TIGR00835">
    <property type="entry name" value="agcS"/>
    <property type="match status" value="1"/>
</dbReference>
<dbReference type="PANTHER" id="PTHR30330">
    <property type="entry name" value="AGSS FAMILY TRANSPORTER, SODIUM-ALANINE"/>
    <property type="match status" value="1"/>
</dbReference>
<name>A0A8J7URR7_METVO</name>
<dbReference type="PANTHER" id="PTHR30330:SF3">
    <property type="entry name" value="TRANSCRIPTIONAL REGULATOR, LRP FAMILY"/>
    <property type="match status" value="1"/>
</dbReference>
<feature type="transmembrane region" description="Helical" evidence="9">
    <location>
        <begin position="433"/>
        <end position="453"/>
    </location>
</feature>
<dbReference type="GO" id="GO:0005283">
    <property type="term" value="F:amino acid:sodium symporter activity"/>
    <property type="evidence" value="ECO:0007669"/>
    <property type="project" value="InterPro"/>
</dbReference>
<dbReference type="PROSITE" id="PS00873">
    <property type="entry name" value="NA_ALANINE_SYMP"/>
    <property type="match status" value="1"/>
</dbReference>
<evidence type="ECO:0000256" key="1">
    <source>
        <dbReference type="ARBA" id="ARBA00004651"/>
    </source>
</evidence>
<feature type="transmembrane region" description="Helical" evidence="9">
    <location>
        <begin position="369"/>
        <end position="389"/>
    </location>
</feature>
<dbReference type="GO" id="GO:0005886">
    <property type="term" value="C:plasma membrane"/>
    <property type="evidence" value="ECO:0007669"/>
    <property type="project" value="UniProtKB-SubCell"/>
</dbReference>
<keyword evidence="4 9" id="KW-1003">Cell membrane</keyword>
<feature type="transmembrane region" description="Helical" evidence="9">
    <location>
        <begin position="257"/>
        <end position="280"/>
    </location>
</feature>
<proteinExistence type="inferred from homology"/>
<evidence type="ECO:0000256" key="4">
    <source>
        <dbReference type="ARBA" id="ARBA00022475"/>
    </source>
</evidence>
<comment type="subcellular location">
    <subcellularLocation>
        <location evidence="1 9">Cell membrane</location>
        <topology evidence="1 9">Multi-pass membrane protein</topology>
    </subcellularLocation>
</comment>
<feature type="transmembrane region" description="Helical" evidence="9">
    <location>
        <begin position="409"/>
        <end position="427"/>
    </location>
</feature>
<sequence>MLDVFMSFMGELNGIVWGPYMLALLVGTGVILTILLKGYQFKELPYAFKLMFKKSDKKVQGDISPFQALTTALSATIGTGNIVGVATAFTFGGPGAIFWMWIAALFGMATKYAEAVLAVKYRVVDDAGEMAGGPMYYIEKGAGIKWLAVLFAFFGAFAAFGIGNVAQVNSIVDVLSPLLSPAITTALSPVLSSIIPVDLIGRLGIGVLIAILVAAVTMGGIKSIGRVTSYIVPFMAVFYFIAGVAVLLLNLQYIIPAISYILSDAFTGAAVAGGAIGTVMRYGVARGVFSNEAGLGSAPIAAAAAKTDHPGRQGLISMTGTFIDTIIICSITGLALTIATLKSGLLTSGLEGAQLTIAAFNSLLPNSGWIITMALPFFAYTTILGWTYYGEKCLEYLACSSKIANFYRIIFVLVVIWGSTADLTLVWDIADTLNGAMAIPNLIGILLLLKVVVSETKDFQKIKKAEATAESTQK</sequence>
<dbReference type="PRINTS" id="PR00175">
    <property type="entry name" value="NAALASMPORT"/>
</dbReference>
<keyword evidence="7 9" id="KW-1133">Transmembrane helix</keyword>
<accession>A0A8J7URR7</accession>
<feature type="transmembrane region" description="Helical" evidence="9">
    <location>
        <begin position="230"/>
        <end position="251"/>
    </location>
</feature>
<dbReference type="Gene3D" id="1.20.1740.10">
    <property type="entry name" value="Amino acid/polyamine transporter I"/>
    <property type="match status" value="1"/>
</dbReference>
<feature type="transmembrane region" description="Helical" evidence="9">
    <location>
        <begin position="82"/>
        <end position="102"/>
    </location>
</feature>
<evidence type="ECO:0000256" key="7">
    <source>
        <dbReference type="ARBA" id="ARBA00022989"/>
    </source>
</evidence>
<evidence type="ECO:0000256" key="8">
    <source>
        <dbReference type="ARBA" id="ARBA00023136"/>
    </source>
</evidence>